<dbReference type="EMBL" id="VUMB01000088">
    <property type="protein sequence ID" value="MSS42090.1"/>
    <property type="molecule type" value="Genomic_DNA"/>
</dbReference>
<feature type="transmembrane region" description="Helical" evidence="1">
    <location>
        <begin position="151"/>
        <end position="171"/>
    </location>
</feature>
<feature type="transmembrane region" description="Helical" evidence="1">
    <location>
        <begin position="40"/>
        <end position="59"/>
    </location>
</feature>
<reference evidence="2 3" key="1">
    <citation type="submission" date="2019-08" db="EMBL/GenBank/DDBJ databases">
        <title>In-depth cultivation of the pig gut microbiome towards novel bacterial diversity and tailored functional studies.</title>
        <authorList>
            <person name="Wylensek D."/>
            <person name="Hitch T.C.A."/>
            <person name="Clavel T."/>
        </authorList>
    </citation>
    <scope>NUCLEOTIDE SEQUENCE [LARGE SCALE GENOMIC DNA]</scope>
    <source>
        <strain evidence="2 3">BL-389-WT-3D</strain>
    </source>
</reference>
<proteinExistence type="predicted"/>
<comment type="caution">
    <text evidence="2">The sequence shown here is derived from an EMBL/GenBank/DDBJ whole genome shotgun (WGS) entry which is preliminary data.</text>
</comment>
<feature type="transmembrane region" description="Helical" evidence="1">
    <location>
        <begin position="98"/>
        <end position="118"/>
    </location>
</feature>
<feature type="transmembrane region" description="Helical" evidence="1">
    <location>
        <begin position="71"/>
        <end position="92"/>
    </location>
</feature>
<keyword evidence="1" id="KW-0812">Transmembrane</keyword>
<gene>
    <name evidence="2" type="ORF">FYJ37_17780</name>
</gene>
<dbReference type="AlphaFoldDB" id="A0A844FAZ3"/>
<sequence>MKSTKKNKGIYLFFYIIIGLAVSVALVAGLYLAFFSRLQSLQSILVIGILFVALISFFLSKAPKISLKMVGYIFSIMGFSILILFLYQLFVAENLLKVYMFFFGSAIVGELIMFVITLISRAKKLYMSIGSVVCVVASILVLWVYVDSSFKTVACILVSLVYLYISTLYYLDCDDQNSSEILEKSGMVFNFVALFIALYGRYTYSWRR</sequence>
<name>A0A844FAZ3_CLOSV</name>
<organism evidence="2 3">
    <name type="scientific">Clostridium scindens (strain JCM 10418 / VPI 12708)</name>
    <dbReference type="NCBI Taxonomy" id="29347"/>
    <lineage>
        <taxon>Bacteria</taxon>
        <taxon>Bacillati</taxon>
        <taxon>Bacillota</taxon>
        <taxon>Clostridia</taxon>
        <taxon>Lachnospirales</taxon>
        <taxon>Lachnospiraceae</taxon>
    </lineage>
</organism>
<keyword evidence="1" id="KW-1133">Transmembrane helix</keyword>
<protein>
    <submittedName>
        <fullName evidence="2">Uncharacterized protein</fullName>
    </submittedName>
</protein>
<feature type="transmembrane region" description="Helical" evidence="1">
    <location>
        <begin position="12"/>
        <end position="34"/>
    </location>
</feature>
<evidence type="ECO:0000256" key="1">
    <source>
        <dbReference type="SAM" id="Phobius"/>
    </source>
</evidence>
<feature type="transmembrane region" description="Helical" evidence="1">
    <location>
        <begin position="187"/>
        <end position="204"/>
    </location>
</feature>
<feature type="transmembrane region" description="Helical" evidence="1">
    <location>
        <begin position="125"/>
        <end position="145"/>
    </location>
</feature>
<evidence type="ECO:0000313" key="3">
    <source>
        <dbReference type="Proteomes" id="UP000462363"/>
    </source>
</evidence>
<accession>A0A844FAZ3</accession>
<evidence type="ECO:0000313" key="2">
    <source>
        <dbReference type="EMBL" id="MSS42090.1"/>
    </source>
</evidence>
<dbReference type="RefSeq" id="WP_009249924.1">
    <property type="nucleotide sequence ID" value="NZ_AP024846.1"/>
</dbReference>
<keyword evidence="1" id="KW-0472">Membrane</keyword>
<dbReference type="Proteomes" id="UP000462363">
    <property type="component" value="Unassembled WGS sequence"/>
</dbReference>